<proteinExistence type="predicted"/>
<feature type="compositionally biased region" description="Basic and acidic residues" evidence="1">
    <location>
        <begin position="32"/>
        <end position="49"/>
    </location>
</feature>
<organism evidence="2 3">
    <name type="scientific">Pristionchus entomophagus</name>
    <dbReference type="NCBI Taxonomy" id="358040"/>
    <lineage>
        <taxon>Eukaryota</taxon>
        <taxon>Metazoa</taxon>
        <taxon>Ecdysozoa</taxon>
        <taxon>Nematoda</taxon>
        <taxon>Chromadorea</taxon>
        <taxon>Rhabditida</taxon>
        <taxon>Rhabditina</taxon>
        <taxon>Diplogasteromorpha</taxon>
        <taxon>Diplogasteroidea</taxon>
        <taxon>Neodiplogasteridae</taxon>
        <taxon>Pristionchus</taxon>
    </lineage>
</organism>
<comment type="caution">
    <text evidence="2">The sequence shown here is derived from an EMBL/GenBank/DDBJ whole genome shotgun (WGS) entry which is preliminary data.</text>
</comment>
<evidence type="ECO:0000256" key="1">
    <source>
        <dbReference type="SAM" id="MobiDB-lite"/>
    </source>
</evidence>
<feature type="region of interest" description="Disordered" evidence="1">
    <location>
        <begin position="30"/>
        <end position="59"/>
    </location>
</feature>
<accession>A0AAV5STH3</accession>
<protein>
    <submittedName>
        <fullName evidence="2">Uncharacterized protein</fullName>
    </submittedName>
</protein>
<dbReference type="AlphaFoldDB" id="A0AAV5STH3"/>
<evidence type="ECO:0000313" key="3">
    <source>
        <dbReference type="Proteomes" id="UP001432027"/>
    </source>
</evidence>
<sequence>TITHDREINVCNTSNNLADETPQFEFRTSNAIKEEPREIKEEPVEVKEEPFDDFTDMNQEGPIVDVFFPFTETSRSVGHTNRTSYEDTNGARRIHLEILFLLNLPLIRSSYLTQSAQCHSEIHRLRILPRLLNRRRK</sequence>
<name>A0AAV5STH3_9BILA</name>
<dbReference type="Proteomes" id="UP001432027">
    <property type="component" value="Unassembled WGS sequence"/>
</dbReference>
<reference evidence="2" key="1">
    <citation type="submission" date="2023-10" db="EMBL/GenBank/DDBJ databases">
        <title>Genome assembly of Pristionchus species.</title>
        <authorList>
            <person name="Yoshida K."/>
            <person name="Sommer R.J."/>
        </authorList>
    </citation>
    <scope>NUCLEOTIDE SEQUENCE</scope>
    <source>
        <strain evidence="2">RS0144</strain>
    </source>
</reference>
<evidence type="ECO:0000313" key="2">
    <source>
        <dbReference type="EMBL" id="GMS83370.1"/>
    </source>
</evidence>
<dbReference type="EMBL" id="BTSX01000002">
    <property type="protein sequence ID" value="GMS83370.1"/>
    <property type="molecule type" value="Genomic_DNA"/>
</dbReference>
<feature type="non-terminal residue" evidence="2">
    <location>
        <position position="1"/>
    </location>
</feature>
<keyword evidence="3" id="KW-1185">Reference proteome</keyword>
<gene>
    <name evidence="2" type="ORF">PENTCL1PPCAC_5545</name>
</gene>